<dbReference type="EMBL" id="FOYO01000001">
    <property type="protein sequence ID" value="SFR43159.1"/>
    <property type="molecule type" value="Genomic_DNA"/>
</dbReference>
<keyword evidence="3" id="KW-1185">Reference proteome</keyword>
<dbReference type="CDD" id="cd05379">
    <property type="entry name" value="CAP_bacterial"/>
    <property type="match status" value="1"/>
</dbReference>
<dbReference type="InterPro" id="IPR035940">
    <property type="entry name" value="CAP_sf"/>
</dbReference>
<dbReference type="AlphaFoldDB" id="A0A1I6GM01"/>
<reference evidence="3" key="1">
    <citation type="submission" date="2016-10" db="EMBL/GenBank/DDBJ databases">
        <authorList>
            <person name="Varghese N."/>
            <person name="Submissions S."/>
        </authorList>
    </citation>
    <scope>NUCLEOTIDE SEQUENCE [LARGE SCALE GENOMIC DNA]</scope>
    <source>
        <strain evidence="3">DSM 26921</strain>
    </source>
</reference>
<dbReference type="PANTHER" id="PTHR31157:SF1">
    <property type="entry name" value="SCP DOMAIN-CONTAINING PROTEIN"/>
    <property type="match status" value="1"/>
</dbReference>
<dbReference type="InterPro" id="IPR014044">
    <property type="entry name" value="CAP_dom"/>
</dbReference>
<dbReference type="PANTHER" id="PTHR31157">
    <property type="entry name" value="SCP DOMAIN-CONTAINING PROTEIN"/>
    <property type="match status" value="1"/>
</dbReference>
<evidence type="ECO:0000313" key="3">
    <source>
        <dbReference type="Proteomes" id="UP000199658"/>
    </source>
</evidence>
<dbReference type="RefSeq" id="WP_245780941.1">
    <property type="nucleotide sequence ID" value="NZ_FOYO01000001.1"/>
</dbReference>
<feature type="domain" description="SCP" evidence="1">
    <location>
        <begin position="48"/>
        <end position="155"/>
    </location>
</feature>
<accession>A0A1I6GM01</accession>
<sequence length="176" mass="18412">MKNVYVIGALVMMALTGCTPDEAPSAPPPATPVSSDATAATRADIGTLLNAARAQNGLPPLTANAQLAAAARAHAQDMARSGFFSHTGSDGSKPSKRVGAQGYNFCYVAENIAQGWSSPDQVMQGWMDSPGHRTNNLSREAREYGAARADGDYWVLVFGRSGCGAGRIAVTQRKPD</sequence>
<dbReference type="Proteomes" id="UP000199658">
    <property type="component" value="Unassembled WGS sequence"/>
</dbReference>
<dbReference type="SUPFAM" id="SSF55797">
    <property type="entry name" value="PR-1-like"/>
    <property type="match status" value="1"/>
</dbReference>
<evidence type="ECO:0000259" key="1">
    <source>
        <dbReference type="Pfam" id="PF00188"/>
    </source>
</evidence>
<dbReference type="STRING" id="670154.SAMN04488002_1683"/>
<dbReference type="Pfam" id="PF00188">
    <property type="entry name" value="CAP"/>
    <property type="match status" value="1"/>
</dbReference>
<proteinExistence type="predicted"/>
<dbReference type="Gene3D" id="3.40.33.10">
    <property type="entry name" value="CAP"/>
    <property type="match status" value="1"/>
</dbReference>
<protein>
    <submittedName>
        <fullName evidence="2">Cysteine-rich secretory protein family protein</fullName>
    </submittedName>
</protein>
<dbReference type="PROSITE" id="PS51257">
    <property type="entry name" value="PROKAR_LIPOPROTEIN"/>
    <property type="match status" value="1"/>
</dbReference>
<gene>
    <name evidence="2" type="ORF">SAMN04488002_1683</name>
</gene>
<organism evidence="2 3">
    <name type="scientific">Litoreibacter janthinus</name>
    <dbReference type="NCBI Taxonomy" id="670154"/>
    <lineage>
        <taxon>Bacteria</taxon>
        <taxon>Pseudomonadati</taxon>
        <taxon>Pseudomonadota</taxon>
        <taxon>Alphaproteobacteria</taxon>
        <taxon>Rhodobacterales</taxon>
        <taxon>Roseobacteraceae</taxon>
        <taxon>Litoreibacter</taxon>
    </lineage>
</organism>
<name>A0A1I6GM01_9RHOB</name>
<evidence type="ECO:0000313" key="2">
    <source>
        <dbReference type="EMBL" id="SFR43159.1"/>
    </source>
</evidence>